<feature type="transmembrane region" description="Helical" evidence="1">
    <location>
        <begin position="341"/>
        <end position="361"/>
    </location>
</feature>
<keyword evidence="1" id="KW-1133">Transmembrane helix</keyword>
<dbReference type="Pfam" id="PF02254">
    <property type="entry name" value="TrkA_N"/>
    <property type="match status" value="2"/>
</dbReference>
<evidence type="ECO:0000256" key="1">
    <source>
        <dbReference type="SAM" id="Phobius"/>
    </source>
</evidence>
<dbReference type="InterPro" id="IPR036291">
    <property type="entry name" value="NAD(P)-bd_dom_sf"/>
</dbReference>
<dbReference type="EMBL" id="SPMZ01000053">
    <property type="protein sequence ID" value="NMQ20563.1"/>
    <property type="molecule type" value="Genomic_DNA"/>
</dbReference>
<gene>
    <name evidence="3" type="ORF">E4P82_15985</name>
</gene>
<keyword evidence="1" id="KW-0472">Membrane</keyword>
<reference evidence="3 4" key="1">
    <citation type="submission" date="2019-03" db="EMBL/GenBank/DDBJ databases">
        <title>Metabolic reconstructions from genomes of highly enriched 'Candidatus Accumulibacter' and 'Candidatus Competibacter' bioreactor populations.</title>
        <authorList>
            <person name="Annavajhala M.K."/>
            <person name="Welles L."/>
            <person name="Abbas B."/>
            <person name="Sorokin D."/>
            <person name="Park H."/>
            <person name="Van Loosdrecht M."/>
            <person name="Chandran K."/>
        </authorList>
    </citation>
    <scope>NUCLEOTIDE SEQUENCE [LARGE SCALE GENOMIC DNA]</scope>
    <source>
        <strain evidence="3 4">SBR_G</strain>
    </source>
</reference>
<feature type="domain" description="RCK C-terminal" evidence="2">
    <location>
        <begin position="515"/>
        <end position="599"/>
    </location>
</feature>
<name>A0ABX1TMB2_9GAMM</name>
<evidence type="ECO:0000313" key="3">
    <source>
        <dbReference type="EMBL" id="NMQ20563.1"/>
    </source>
</evidence>
<dbReference type="InterPro" id="IPR003148">
    <property type="entry name" value="RCK_N"/>
</dbReference>
<dbReference type="Proteomes" id="UP000760480">
    <property type="component" value="Unassembled WGS sequence"/>
</dbReference>
<dbReference type="SUPFAM" id="SSF51735">
    <property type="entry name" value="NAD(P)-binding Rossmann-fold domains"/>
    <property type="match status" value="2"/>
</dbReference>
<sequence length="676" mass="73545">MNMDPSDNSSEADASGCNLVLVCGLGSLGQYCAAALKAFGVSVSAIDLTEPSLWEIPELPRILEQLIIADCRLASVLERAGIHRCRAVLLVTGNERVNLESAFAARALNPRARLVVHSSKQNLNSLLNQQLGNFVAYEGTEVAAPAFAAAALGGDVIGWFKVDDQPFRVVKRAIAQGDVWCNRRGVEELNNSFRRVLAHLTPGDSTLTPHLAAWDPGKPIQAGDTVFALEASDWRALPVEMLPSPNQPESTPGGSPPWLWRWIRNRIGQFWKTGGPRRVILVAGLFAAALLAIGTVLFRFALPDYAPWEGFYATVILLLGGFGDVFGGLESGSPFPWWLRLFSLLLTLTGIALCGLLYGLITEHLLSMQFQFLQRRPPVPRQNHIVIVGQGGMGRRVAGILHQLHWPLVVITNQGAAPNISPHIPVVQGKIADALNEAHLSTAKSVVTVTRDDLDNLEAALMAKQVNPRANLVIRTFDPGMDAHIAKLFPATQVLCTNALAAEVFAGAAFGEHILGLFRMGESTVLVTEYFIEAGDTLCGRLLVEIACGYGVTPLIHRPREHTAPTLFPANELRLDAGDQLVVLATINSLQRIERGEVRAPDCQVLVEKVLNADVMFAGGNLIAQIVGCELSVARQVMERLPTRIPCLLYRHQAHHLIRQLNRARIYSRLVAPAST</sequence>
<comment type="caution">
    <text evidence="3">The sequence shown here is derived from an EMBL/GenBank/DDBJ whole genome shotgun (WGS) entry which is preliminary data.</text>
</comment>
<keyword evidence="1" id="KW-0812">Transmembrane</keyword>
<keyword evidence="4" id="KW-1185">Reference proteome</keyword>
<dbReference type="InterPro" id="IPR050721">
    <property type="entry name" value="Trk_Ktr_HKT_K-transport"/>
</dbReference>
<dbReference type="PROSITE" id="PS51202">
    <property type="entry name" value="RCK_C"/>
    <property type="match status" value="1"/>
</dbReference>
<dbReference type="Gene3D" id="3.40.50.720">
    <property type="entry name" value="NAD(P)-binding Rossmann-like Domain"/>
    <property type="match status" value="2"/>
</dbReference>
<accession>A0ABX1TMB2</accession>
<dbReference type="PANTHER" id="PTHR43833">
    <property type="entry name" value="POTASSIUM CHANNEL PROTEIN 2-RELATED-RELATED"/>
    <property type="match status" value="1"/>
</dbReference>
<dbReference type="PANTHER" id="PTHR43833:SF11">
    <property type="entry name" value="VOLTAGE-GATED POTASSIUM CHANNEL KCH"/>
    <property type="match status" value="1"/>
</dbReference>
<feature type="transmembrane region" description="Helical" evidence="1">
    <location>
        <begin position="279"/>
        <end position="298"/>
    </location>
</feature>
<evidence type="ECO:0000259" key="2">
    <source>
        <dbReference type="PROSITE" id="PS51202"/>
    </source>
</evidence>
<dbReference type="SUPFAM" id="SSF81324">
    <property type="entry name" value="Voltage-gated potassium channels"/>
    <property type="match status" value="1"/>
</dbReference>
<organism evidence="3 4">
    <name type="scientific">Candidatus Competibacter phosphatis</name>
    <dbReference type="NCBI Taxonomy" id="221280"/>
    <lineage>
        <taxon>Bacteria</taxon>
        <taxon>Pseudomonadati</taxon>
        <taxon>Pseudomonadota</taxon>
        <taxon>Gammaproteobacteria</taxon>
        <taxon>Candidatus Competibacteraceae</taxon>
        <taxon>Candidatus Competibacter</taxon>
    </lineage>
</organism>
<evidence type="ECO:0000313" key="4">
    <source>
        <dbReference type="Proteomes" id="UP000760480"/>
    </source>
</evidence>
<protein>
    <submittedName>
        <fullName evidence="3">Potassium transporter TrkA</fullName>
    </submittedName>
</protein>
<dbReference type="InterPro" id="IPR006037">
    <property type="entry name" value="RCK_C"/>
</dbReference>
<feature type="transmembrane region" description="Helical" evidence="1">
    <location>
        <begin position="310"/>
        <end position="329"/>
    </location>
</feature>
<proteinExistence type="predicted"/>